<evidence type="ECO:0000313" key="4">
    <source>
        <dbReference type="EMBL" id="CAE5969904.1"/>
    </source>
</evidence>
<dbReference type="Gene3D" id="1.20.1160.11">
    <property type="entry name" value="Paired amphipathic helix"/>
    <property type="match status" value="1"/>
</dbReference>
<evidence type="ECO:0000256" key="3">
    <source>
        <dbReference type="PROSITE-ProRule" id="PRU00810"/>
    </source>
</evidence>
<reference evidence="4" key="1">
    <citation type="submission" date="2021-01" db="EMBL/GenBank/DDBJ databases">
        <authorList>
            <person name="Bezrukov I."/>
        </authorList>
    </citation>
    <scope>NUCLEOTIDE SEQUENCE</scope>
</reference>
<dbReference type="InterPro" id="IPR003822">
    <property type="entry name" value="PAH"/>
</dbReference>
<protein>
    <submittedName>
        <fullName evidence="4">Uncharacterized protein</fullName>
    </submittedName>
</protein>
<organism evidence="4 5">
    <name type="scientific">Arabidopsis arenosa</name>
    <name type="common">Sand rock-cress</name>
    <name type="synonym">Cardaminopsis arenosa</name>
    <dbReference type="NCBI Taxonomy" id="38785"/>
    <lineage>
        <taxon>Eukaryota</taxon>
        <taxon>Viridiplantae</taxon>
        <taxon>Streptophyta</taxon>
        <taxon>Embryophyta</taxon>
        <taxon>Tracheophyta</taxon>
        <taxon>Spermatophyta</taxon>
        <taxon>Magnoliopsida</taxon>
        <taxon>eudicotyledons</taxon>
        <taxon>Gunneridae</taxon>
        <taxon>Pentapetalae</taxon>
        <taxon>rosids</taxon>
        <taxon>malvids</taxon>
        <taxon>Brassicales</taxon>
        <taxon>Brassicaceae</taxon>
        <taxon>Camelineae</taxon>
        <taxon>Arabidopsis</taxon>
    </lineage>
</organism>
<name>A0A8S2A1H7_ARAAE</name>
<dbReference type="Proteomes" id="UP000682877">
    <property type="component" value="Chromosome 3"/>
</dbReference>
<sequence>MPTTTRRSPIESLKLPTGYSREEFERACEFVKKVKEIDEEQNHRGIFTQYVTAMKLYRSGSLNMVEVKNRITTIFKNCDVLLDGFYRIMKDSDLDSRRDHIVIDLSDLKRMIEFLKALRKESERLRLGFLEAFVRFKEHKDGQVLNGEVDLMLRNYPFLKEEFRMILLENGIVQDEKRDEITFDREDEMFEKDMYFHSIESAIKFAAAEEDKKMKKPPAGVYGAMRRLYAQRRRPLPRGFLRDPKLAVRRVLSPLQWKHNELLKKKNRRKLLKKVQKVNESLVVFKFD</sequence>
<dbReference type="PROSITE" id="PS51477">
    <property type="entry name" value="PAH"/>
    <property type="match status" value="1"/>
</dbReference>
<dbReference type="SUPFAM" id="SSF47762">
    <property type="entry name" value="PAH2 domain"/>
    <property type="match status" value="1"/>
</dbReference>
<comment type="subcellular location">
    <subcellularLocation>
        <location evidence="1 3">Nucleus</location>
    </subcellularLocation>
</comment>
<gene>
    <name evidence="4" type="ORF">AARE701A_LOCUS8022</name>
</gene>
<dbReference type="GO" id="GO:0005634">
    <property type="term" value="C:nucleus"/>
    <property type="evidence" value="ECO:0007669"/>
    <property type="project" value="UniProtKB-SubCell"/>
</dbReference>
<proteinExistence type="predicted"/>
<accession>A0A8S2A1H7</accession>
<dbReference type="EMBL" id="LR999453">
    <property type="protein sequence ID" value="CAE5969904.1"/>
    <property type="molecule type" value="Genomic_DNA"/>
</dbReference>
<keyword evidence="5" id="KW-1185">Reference proteome</keyword>
<evidence type="ECO:0000256" key="1">
    <source>
        <dbReference type="ARBA" id="ARBA00004123"/>
    </source>
</evidence>
<evidence type="ECO:0000313" key="5">
    <source>
        <dbReference type="Proteomes" id="UP000682877"/>
    </source>
</evidence>
<evidence type="ECO:0000256" key="2">
    <source>
        <dbReference type="ARBA" id="ARBA00023242"/>
    </source>
</evidence>
<keyword evidence="2 3" id="KW-0539">Nucleus</keyword>
<dbReference type="GO" id="GO:0006355">
    <property type="term" value="P:regulation of DNA-templated transcription"/>
    <property type="evidence" value="ECO:0007669"/>
    <property type="project" value="InterPro"/>
</dbReference>
<dbReference type="AlphaFoldDB" id="A0A8S2A1H7"/>
<dbReference type="InterPro" id="IPR036600">
    <property type="entry name" value="PAH_sf"/>
</dbReference>